<feature type="compositionally biased region" description="Basic residues" evidence="1">
    <location>
        <begin position="224"/>
        <end position="233"/>
    </location>
</feature>
<feature type="compositionally biased region" description="Polar residues" evidence="1">
    <location>
        <begin position="62"/>
        <end position="78"/>
    </location>
</feature>
<gene>
    <name evidence="2" type="ORF">MFIFM68171_01497</name>
</gene>
<accession>A0ABQ0G0J7</accession>
<comment type="caution">
    <text evidence="2">The sequence shown here is derived from an EMBL/GenBank/DDBJ whole genome shotgun (WGS) entry which is preliminary data.</text>
</comment>
<dbReference type="InterPro" id="IPR037830">
    <property type="entry name" value="ZZZ3"/>
</dbReference>
<feature type="region of interest" description="Disordered" evidence="1">
    <location>
        <begin position="159"/>
        <end position="273"/>
    </location>
</feature>
<organism evidence="2 3">
    <name type="scientific">Madurella fahalii</name>
    <dbReference type="NCBI Taxonomy" id="1157608"/>
    <lineage>
        <taxon>Eukaryota</taxon>
        <taxon>Fungi</taxon>
        <taxon>Dikarya</taxon>
        <taxon>Ascomycota</taxon>
        <taxon>Pezizomycotina</taxon>
        <taxon>Sordariomycetes</taxon>
        <taxon>Sordariomycetidae</taxon>
        <taxon>Sordariales</taxon>
        <taxon>Sordariales incertae sedis</taxon>
        <taxon>Madurella</taxon>
    </lineage>
</organism>
<evidence type="ECO:0000256" key="1">
    <source>
        <dbReference type="SAM" id="MobiDB-lite"/>
    </source>
</evidence>
<feature type="compositionally biased region" description="Low complexity" evidence="1">
    <location>
        <begin position="196"/>
        <end position="207"/>
    </location>
</feature>
<feature type="compositionally biased region" description="Low complexity" evidence="1">
    <location>
        <begin position="236"/>
        <end position="262"/>
    </location>
</feature>
<proteinExistence type="predicted"/>
<name>A0ABQ0G0J7_9PEZI</name>
<dbReference type="GeneID" id="98172242"/>
<feature type="compositionally biased region" description="Basic and acidic residues" evidence="1">
    <location>
        <begin position="183"/>
        <end position="194"/>
    </location>
</feature>
<keyword evidence="3" id="KW-1185">Reference proteome</keyword>
<sequence length="359" mass="36973">MPGLTITTDVRAAAASARRTSTNVNTNSRGTSSPPRPPVSPITPTLGPSQLPTTGGPGGRASTKQPHNNSTSGSNNDSIPDFALGRPAFTHTQPDQVAIAPPPAQPIDFDENPDVIALKSAISILQLQRARATADIQTLSRAKAAALADPSAFIADLAAGRVGTEGDPLFLGTDDSDDEDRGDDEREREEHDGQEPTSSSGTGPKTKGSADDDTPMTDGAGAPAKKRKGKQKHAMNNSNSNSSNTPPAAATTATATAAASPAWRKLPKPQNVVRCPPINWAQYGVVGESLEKLHAEQIAAPTPGAPVALGPGGTYEFKAGSDQAAAAAGEQQPRRLVGIAAPYTPGRDKLEKKGKGGKR</sequence>
<dbReference type="PANTHER" id="PTHR22705:SF0">
    <property type="entry name" value="ZZ-TYPE ZINC FINGER-CONTAINING PROTEIN 3"/>
    <property type="match status" value="1"/>
</dbReference>
<dbReference type="Proteomes" id="UP001628179">
    <property type="component" value="Unassembled WGS sequence"/>
</dbReference>
<protein>
    <submittedName>
        <fullName evidence="2">Uncharacterized protein</fullName>
    </submittedName>
</protein>
<feature type="compositionally biased region" description="Low complexity" evidence="1">
    <location>
        <begin position="11"/>
        <end position="33"/>
    </location>
</feature>
<dbReference type="PANTHER" id="PTHR22705">
    <property type="entry name" value="ZINC FINGER, ZZ DOMAIN CONTAINING 3"/>
    <property type="match status" value="1"/>
</dbReference>
<dbReference type="EMBL" id="BAAFSV010000001">
    <property type="protein sequence ID" value="GAB1311287.1"/>
    <property type="molecule type" value="Genomic_DNA"/>
</dbReference>
<reference evidence="2 3" key="1">
    <citation type="submission" date="2024-09" db="EMBL/GenBank/DDBJ databases">
        <title>Itraconazole resistance in Madurella fahalii resulting from another homologue of gene encoding cytochrome P450 14-alpha sterol demethylase (CYP51).</title>
        <authorList>
            <person name="Yoshioka I."/>
            <person name="Fahal A.H."/>
            <person name="Kaneko S."/>
            <person name="Yaguchi T."/>
        </authorList>
    </citation>
    <scope>NUCLEOTIDE SEQUENCE [LARGE SCALE GENOMIC DNA]</scope>
    <source>
        <strain evidence="2 3">IFM 68171</strain>
    </source>
</reference>
<evidence type="ECO:0000313" key="2">
    <source>
        <dbReference type="EMBL" id="GAB1311287.1"/>
    </source>
</evidence>
<dbReference type="RefSeq" id="XP_070913020.1">
    <property type="nucleotide sequence ID" value="XM_071056919.1"/>
</dbReference>
<evidence type="ECO:0000313" key="3">
    <source>
        <dbReference type="Proteomes" id="UP001628179"/>
    </source>
</evidence>
<feature type="region of interest" description="Disordered" evidence="1">
    <location>
        <begin position="1"/>
        <end position="110"/>
    </location>
</feature>